<keyword evidence="1" id="KW-0812">Transmembrane</keyword>
<dbReference type="AlphaFoldDB" id="A0A915CUC4"/>
<feature type="transmembrane region" description="Helical" evidence="1">
    <location>
        <begin position="46"/>
        <end position="62"/>
    </location>
</feature>
<organism evidence="2 3">
    <name type="scientific">Ditylenchus dipsaci</name>
    <dbReference type="NCBI Taxonomy" id="166011"/>
    <lineage>
        <taxon>Eukaryota</taxon>
        <taxon>Metazoa</taxon>
        <taxon>Ecdysozoa</taxon>
        <taxon>Nematoda</taxon>
        <taxon>Chromadorea</taxon>
        <taxon>Rhabditida</taxon>
        <taxon>Tylenchina</taxon>
        <taxon>Tylenchomorpha</taxon>
        <taxon>Sphaerularioidea</taxon>
        <taxon>Anguinidae</taxon>
        <taxon>Anguininae</taxon>
        <taxon>Ditylenchus</taxon>
    </lineage>
</organism>
<protein>
    <submittedName>
        <fullName evidence="3">Acyl_transf_3 domain-containing protein</fullName>
    </submittedName>
</protein>
<keyword evidence="1" id="KW-1133">Transmembrane helix</keyword>
<dbReference type="Proteomes" id="UP000887574">
    <property type="component" value="Unplaced"/>
</dbReference>
<dbReference type="WBParaSite" id="jg12322">
    <property type="protein sequence ID" value="jg12322"/>
    <property type="gene ID" value="jg12322"/>
</dbReference>
<sequence length="81" mass="9287">MTGIYPTSSFDAKSVVFITDGLETASTQLAVPHFDKYSKKRNDLQGLRTLAIVAVLLFHIWPDVLKMDIWEWTCFLFYLAT</sequence>
<proteinExistence type="predicted"/>
<name>A0A915CUC4_9BILA</name>
<evidence type="ECO:0000256" key="1">
    <source>
        <dbReference type="SAM" id="Phobius"/>
    </source>
</evidence>
<accession>A0A915CUC4</accession>
<keyword evidence="2" id="KW-1185">Reference proteome</keyword>
<reference evidence="3" key="1">
    <citation type="submission" date="2022-11" db="UniProtKB">
        <authorList>
            <consortium name="WormBaseParasite"/>
        </authorList>
    </citation>
    <scope>IDENTIFICATION</scope>
</reference>
<evidence type="ECO:0000313" key="3">
    <source>
        <dbReference type="WBParaSite" id="jg12322"/>
    </source>
</evidence>
<keyword evidence="1" id="KW-0472">Membrane</keyword>
<evidence type="ECO:0000313" key="2">
    <source>
        <dbReference type="Proteomes" id="UP000887574"/>
    </source>
</evidence>